<organism evidence="1 2">
    <name type="scientific">Rhizobium soli</name>
    <dbReference type="NCBI Taxonomy" id="424798"/>
    <lineage>
        <taxon>Bacteria</taxon>
        <taxon>Pseudomonadati</taxon>
        <taxon>Pseudomonadota</taxon>
        <taxon>Alphaproteobacteria</taxon>
        <taxon>Hyphomicrobiales</taxon>
        <taxon>Rhizobiaceae</taxon>
        <taxon>Rhizobium/Agrobacterium group</taxon>
        <taxon>Rhizobium</taxon>
    </lineage>
</organism>
<sequence length="59" mass="6896">MASVYEAYEETPMLYIFKNNDSVQIAWNSSLPRRDRQTRAMELDTRFSLLGFIRTFSAG</sequence>
<dbReference type="RefSeq" id="WP_184655200.1">
    <property type="nucleotide sequence ID" value="NZ_JACHBU010000005.1"/>
</dbReference>
<accession>A0A7X0JLN5</accession>
<protein>
    <submittedName>
        <fullName evidence="1">Uncharacterized protein</fullName>
    </submittedName>
</protein>
<dbReference type="Proteomes" id="UP000585437">
    <property type="component" value="Unassembled WGS sequence"/>
</dbReference>
<keyword evidence="2" id="KW-1185">Reference proteome</keyword>
<comment type="caution">
    <text evidence="1">The sequence shown here is derived from an EMBL/GenBank/DDBJ whole genome shotgun (WGS) entry which is preliminary data.</text>
</comment>
<gene>
    <name evidence="1" type="ORF">F4695_002888</name>
</gene>
<dbReference type="AlphaFoldDB" id="A0A7X0JLN5"/>
<name>A0A7X0JLN5_9HYPH</name>
<reference evidence="1 2" key="1">
    <citation type="submission" date="2020-08" db="EMBL/GenBank/DDBJ databases">
        <title>The Agave Microbiome: Exploring the role of microbial communities in plant adaptations to desert environments.</title>
        <authorList>
            <person name="Partida-Martinez L.P."/>
        </authorList>
    </citation>
    <scope>NUCLEOTIDE SEQUENCE [LARGE SCALE GENOMIC DNA]</scope>
    <source>
        <strain evidence="1 2">AS3.12</strain>
    </source>
</reference>
<dbReference type="EMBL" id="JACHBU010000005">
    <property type="protein sequence ID" value="MBB6509520.1"/>
    <property type="molecule type" value="Genomic_DNA"/>
</dbReference>
<evidence type="ECO:0000313" key="1">
    <source>
        <dbReference type="EMBL" id="MBB6509520.1"/>
    </source>
</evidence>
<proteinExistence type="predicted"/>
<evidence type="ECO:0000313" key="2">
    <source>
        <dbReference type="Proteomes" id="UP000585437"/>
    </source>
</evidence>